<evidence type="ECO:0000313" key="2">
    <source>
        <dbReference type="EMBL" id="EME37147.1"/>
    </source>
</evidence>
<organism evidence="2 3">
    <name type="scientific">Kocuria palustris PEL</name>
    <dbReference type="NCBI Taxonomy" id="1236550"/>
    <lineage>
        <taxon>Bacteria</taxon>
        <taxon>Bacillati</taxon>
        <taxon>Actinomycetota</taxon>
        <taxon>Actinomycetes</taxon>
        <taxon>Micrococcales</taxon>
        <taxon>Micrococcaceae</taxon>
        <taxon>Kocuria</taxon>
    </lineage>
</organism>
<dbReference type="InterPro" id="IPR043129">
    <property type="entry name" value="ATPase_NBD"/>
</dbReference>
<dbReference type="Proteomes" id="UP000009877">
    <property type="component" value="Unassembled WGS sequence"/>
</dbReference>
<proteinExistence type="predicted"/>
<dbReference type="Pfam" id="PF01869">
    <property type="entry name" value="BcrAD_BadFG"/>
    <property type="match status" value="1"/>
</dbReference>
<dbReference type="PANTHER" id="PTHR43190">
    <property type="entry name" value="N-ACETYL-D-GLUCOSAMINE KINASE"/>
    <property type="match status" value="1"/>
</dbReference>
<dbReference type="CDD" id="cd24007">
    <property type="entry name" value="ASKHA_NBD_eukNAGK-like"/>
    <property type="match status" value="1"/>
</dbReference>
<dbReference type="EMBL" id="ANHZ02000005">
    <property type="protein sequence ID" value="EME37147.1"/>
    <property type="molecule type" value="Genomic_DNA"/>
</dbReference>
<dbReference type="PANTHER" id="PTHR43190:SF3">
    <property type="entry name" value="N-ACETYL-D-GLUCOSAMINE KINASE"/>
    <property type="match status" value="1"/>
</dbReference>
<dbReference type="STRING" id="71999.KPaMU14_11855"/>
<dbReference type="SUPFAM" id="SSF53067">
    <property type="entry name" value="Actin-like ATPase domain"/>
    <property type="match status" value="2"/>
</dbReference>
<reference evidence="2 3" key="1">
    <citation type="journal article" date="2014" name="Genome Announc.">
        <title>Draft Genome Sequence of Kocuria palustris PEL.</title>
        <authorList>
            <person name="Sharma G."/>
            <person name="Khatri I."/>
            <person name="Subramanian S."/>
        </authorList>
    </citation>
    <scope>NUCLEOTIDE SEQUENCE [LARGE SCALE GENOMIC DNA]</scope>
    <source>
        <strain evidence="2 3">PEL</strain>
    </source>
</reference>
<dbReference type="AlphaFoldDB" id="M2WF27"/>
<dbReference type="InterPro" id="IPR002731">
    <property type="entry name" value="ATPase_BadF"/>
</dbReference>
<sequence>MQQRTVIGLDIGGTSTRGLRADGPAAAPGPELVIGAEASGGSSNVQNVSRDQARQRLAAVLEELGAPGLDPAAQHVDVVIGAGGVDTDDDARRLRRLVIEAAGTLAAARFRIVHDTRLLLAAAGADEGIALIAGTGSVAWGRTADGSEARRGGWGYLLGDEGSSFWVGREAVRRALRRADAGEPADELDRAVLETRGLGQRSELIADFHDRFERTAWAGLATHVDRCASAGLLGARELLEAAAGHLIEMAAGVAEQLSLTGPIVLGGGLGSSSVLRDSLAEAAAAAGLSAPEPLRVPPVHGTLRLAEA</sequence>
<feature type="domain" description="ATPase BadF/BadG/BcrA/BcrD type" evidence="1">
    <location>
        <begin position="7"/>
        <end position="279"/>
    </location>
</feature>
<evidence type="ECO:0000259" key="1">
    <source>
        <dbReference type="Pfam" id="PF01869"/>
    </source>
</evidence>
<dbReference type="RefSeq" id="WP_006214068.1">
    <property type="nucleotide sequence ID" value="NZ_ANHZ02000005.1"/>
</dbReference>
<dbReference type="InterPro" id="IPR052519">
    <property type="entry name" value="Euk-type_GlcNAc_Kinase"/>
</dbReference>
<dbReference type="Gene3D" id="3.30.420.40">
    <property type="match status" value="2"/>
</dbReference>
<accession>M2WF27</accession>
<comment type="caution">
    <text evidence="2">The sequence shown here is derived from an EMBL/GenBank/DDBJ whole genome shotgun (WGS) entry which is preliminary data.</text>
</comment>
<keyword evidence="3" id="KW-1185">Reference proteome</keyword>
<gene>
    <name evidence="2" type="ORF">C884_02061</name>
</gene>
<evidence type="ECO:0000313" key="3">
    <source>
        <dbReference type="Proteomes" id="UP000009877"/>
    </source>
</evidence>
<protein>
    <submittedName>
        <fullName evidence="2">ATPase, BadF/BadG/BcrA/BcrD type</fullName>
    </submittedName>
</protein>
<name>M2WF27_9MICC</name>